<comment type="similarity">
    <text evidence="4 9">Belongs to the PIGW family.</text>
</comment>
<keyword evidence="9" id="KW-0256">Endoplasmic reticulum</keyword>
<dbReference type="STRING" id="62708.A0A420IAD5"/>
<feature type="transmembrane region" description="Helical" evidence="9">
    <location>
        <begin position="358"/>
        <end position="376"/>
    </location>
</feature>
<name>A0A420IAD5_9PEZI</name>
<evidence type="ECO:0000256" key="9">
    <source>
        <dbReference type="RuleBase" id="RU280819"/>
    </source>
</evidence>
<dbReference type="Proteomes" id="UP000283383">
    <property type="component" value="Unassembled WGS sequence"/>
</dbReference>
<feature type="transmembrane region" description="Helical" evidence="9">
    <location>
        <begin position="480"/>
        <end position="502"/>
    </location>
</feature>
<feature type="transmembrane region" description="Helical" evidence="9">
    <location>
        <begin position="88"/>
        <end position="105"/>
    </location>
</feature>
<evidence type="ECO:0000256" key="3">
    <source>
        <dbReference type="ARBA" id="ARBA00004687"/>
    </source>
</evidence>
<comment type="caution">
    <text evidence="10">The sequence shown here is derived from an EMBL/GenBank/DDBJ whole genome shotgun (WGS) entry which is preliminary data.</text>
</comment>
<evidence type="ECO:0000256" key="6">
    <source>
        <dbReference type="ARBA" id="ARBA00022692"/>
    </source>
</evidence>
<dbReference type="Pfam" id="PF06423">
    <property type="entry name" value="GWT1"/>
    <property type="match status" value="1"/>
</dbReference>
<evidence type="ECO:0000256" key="4">
    <source>
        <dbReference type="ARBA" id="ARBA00007559"/>
    </source>
</evidence>
<dbReference type="EMBL" id="MCBQ01010109">
    <property type="protein sequence ID" value="RKF71484.1"/>
    <property type="molecule type" value="Genomic_DNA"/>
</dbReference>
<dbReference type="UniPathway" id="UPA00196"/>
<evidence type="ECO:0000256" key="7">
    <source>
        <dbReference type="ARBA" id="ARBA00022989"/>
    </source>
</evidence>
<comment type="function">
    <text evidence="1">Probable acetyltransferase, which acetylates the inositol ring of phosphatidylinositol during biosynthesis of GPI-anchor.</text>
</comment>
<evidence type="ECO:0000256" key="2">
    <source>
        <dbReference type="ARBA" id="ARBA00004477"/>
    </source>
</evidence>
<feature type="transmembrane region" description="Helical" evidence="9">
    <location>
        <begin position="319"/>
        <end position="338"/>
    </location>
</feature>
<feature type="transmembrane region" description="Helical" evidence="9">
    <location>
        <begin position="276"/>
        <end position="294"/>
    </location>
</feature>
<dbReference type="EC" id="2.3.-.-" evidence="9"/>
<dbReference type="AlphaFoldDB" id="A0A420IAD5"/>
<dbReference type="GO" id="GO:0005789">
    <property type="term" value="C:endoplasmic reticulum membrane"/>
    <property type="evidence" value="ECO:0007669"/>
    <property type="project" value="UniProtKB-SubCell"/>
</dbReference>
<evidence type="ECO:0000313" key="10">
    <source>
        <dbReference type="EMBL" id="RKF71484.1"/>
    </source>
</evidence>
<dbReference type="GO" id="GO:0032216">
    <property type="term" value="F:glucosaminyl-phosphatidylinositol O-acyltransferase activity"/>
    <property type="evidence" value="ECO:0007669"/>
    <property type="project" value="TreeGrafter"/>
</dbReference>
<feature type="transmembrane region" description="Helical" evidence="9">
    <location>
        <begin position="454"/>
        <end position="474"/>
    </location>
</feature>
<dbReference type="PANTHER" id="PTHR20661:SF0">
    <property type="entry name" value="PHOSPHATIDYLINOSITOL-GLYCAN BIOSYNTHESIS CLASS W PROTEIN"/>
    <property type="match status" value="1"/>
</dbReference>
<evidence type="ECO:0000256" key="8">
    <source>
        <dbReference type="ARBA" id="ARBA00023136"/>
    </source>
</evidence>
<reference evidence="10 11" key="1">
    <citation type="journal article" date="2018" name="BMC Genomics">
        <title>Comparative genome analyses reveal sequence features reflecting distinct modes of host-adaptation between dicot and monocot powdery mildew.</title>
        <authorList>
            <person name="Wu Y."/>
            <person name="Ma X."/>
            <person name="Pan Z."/>
            <person name="Kale S.D."/>
            <person name="Song Y."/>
            <person name="King H."/>
            <person name="Zhang Q."/>
            <person name="Presley C."/>
            <person name="Deng X."/>
            <person name="Wei C.I."/>
            <person name="Xiao S."/>
        </authorList>
    </citation>
    <scope>NUCLEOTIDE SEQUENCE [LARGE SCALE GENOMIC DNA]</scope>
    <source>
        <strain evidence="10">UMSG3</strain>
    </source>
</reference>
<dbReference type="PIRSF" id="PIRSF017321">
    <property type="entry name" value="GWT1"/>
    <property type="match status" value="1"/>
</dbReference>
<feature type="transmembrane region" description="Helical" evidence="9">
    <location>
        <begin position="249"/>
        <end position="269"/>
    </location>
</feature>
<keyword evidence="11" id="KW-1185">Reference proteome</keyword>
<feature type="transmembrane region" description="Helical" evidence="9">
    <location>
        <begin position="61"/>
        <end position="82"/>
    </location>
</feature>
<comment type="pathway">
    <text evidence="3 9">Glycolipid biosynthesis; glycosylphosphatidylinositol-anchor biosynthesis.</text>
</comment>
<keyword evidence="6 9" id="KW-0812">Transmembrane</keyword>
<comment type="function">
    <text evidence="9">A acetyltransferase, which acetylates the inositol ring of phosphatidylinositol during biosynthesis of GPI-anchor.</text>
</comment>
<dbReference type="GO" id="GO:0072659">
    <property type="term" value="P:protein localization to plasma membrane"/>
    <property type="evidence" value="ECO:0007669"/>
    <property type="project" value="TreeGrafter"/>
</dbReference>
<comment type="subcellular location">
    <subcellularLocation>
        <location evidence="2 9">Endoplasmic reticulum membrane</location>
        <topology evidence="2 9">Multi-pass membrane protein</topology>
    </subcellularLocation>
</comment>
<protein>
    <recommendedName>
        <fullName evidence="9">GPI-anchored wall transfer protein</fullName>
        <ecNumber evidence="9">2.3.-.-</ecNumber>
    </recommendedName>
</protein>
<keyword evidence="9" id="KW-0808">Transferase</keyword>
<gene>
    <name evidence="10" type="ORF">GcM3_101020</name>
</gene>
<feature type="transmembrane region" description="Helical" evidence="9">
    <location>
        <begin position="396"/>
        <end position="419"/>
    </location>
</feature>
<feature type="transmembrane region" description="Helical" evidence="9">
    <location>
        <begin position="219"/>
        <end position="237"/>
    </location>
</feature>
<evidence type="ECO:0000256" key="1">
    <source>
        <dbReference type="ARBA" id="ARBA00002531"/>
    </source>
</evidence>
<feature type="transmembrane region" description="Helical" evidence="9">
    <location>
        <begin position="150"/>
        <end position="168"/>
    </location>
</feature>
<organism evidence="10 11">
    <name type="scientific">Golovinomyces cichoracearum</name>
    <dbReference type="NCBI Taxonomy" id="62708"/>
    <lineage>
        <taxon>Eukaryota</taxon>
        <taxon>Fungi</taxon>
        <taxon>Dikarya</taxon>
        <taxon>Ascomycota</taxon>
        <taxon>Pezizomycotina</taxon>
        <taxon>Leotiomycetes</taxon>
        <taxon>Erysiphales</taxon>
        <taxon>Erysiphaceae</taxon>
        <taxon>Golovinomyces</taxon>
    </lineage>
</organism>
<evidence type="ECO:0000313" key="11">
    <source>
        <dbReference type="Proteomes" id="UP000283383"/>
    </source>
</evidence>
<proteinExistence type="inferred from homology"/>
<feature type="transmembrane region" description="Helical" evidence="9">
    <location>
        <begin position="180"/>
        <end position="199"/>
    </location>
</feature>
<dbReference type="PANTHER" id="PTHR20661">
    <property type="entry name" value="PHOSPHATIDYLINOSITOL-GLYCAN BIOSYNTHESIS CLASS W PROTEIN"/>
    <property type="match status" value="1"/>
</dbReference>
<feature type="transmembrane region" description="Helical" evidence="9">
    <location>
        <begin position="32"/>
        <end position="49"/>
    </location>
</feature>
<keyword evidence="7 9" id="KW-1133">Transmembrane helix</keyword>
<dbReference type="GO" id="GO:0006506">
    <property type="term" value="P:GPI anchor biosynthetic process"/>
    <property type="evidence" value="ECO:0007669"/>
    <property type="project" value="UniProtKB-UniPathway"/>
</dbReference>
<dbReference type="InterPro" id="IPR009447">
    <property type="entry name" value="PIGW/GWT1"/>
</dbReference>
<keyword evidence="8 9" id="KW-0472">Membrane</keyword>
<keyword evidence="9" id="KW-0012">Acyltransferase</keyword>
<sequence length="508" mass="56407">MSHAAKEALAANYKTLKEEFVSNLTGGSISEINYVTAIAPVSAIVWSVLQSRHELFNSSRSVWICVLDFFINVLTVLLATTLYSSRPILLNLLLLAPVLILYILPPSRSQTKTTKVARLVKRAGKGKRGNVTNDDLNPLPKRPFLTTYRGSMLVITSLSILAIDFRIFPRRFAKVETWGTSLMDVGVGSFVFSSGIVAVRPLLSAHKADVGLKKKLLNAFRHSIPLLGLGFIRLWSVKGLDYAEHVSEYGVHWNFFFTLGLLPPFVTLFQSAFVHIPSYAALSILLGTAYQVVLDSTNLKTFMLTSPRTNLLSKNREGLISFIGYLAIFLAGHEMGIYVLPRRLLPKKFSALQQRKRLLVVLGAWSMAWTLLFVGSTNRQYGLNLTVSRRLANLPYILWTAAFNTCQLTAFCLVETLFFPSIWNESDCLTRADEETLYRNATSGILNAFNRNGLAIFLVANILTGAVNLSVPTLNCSDLVAMTILVTYGALITVTAIALDWWDISIKL</sequence>
<accession>A0A420IAD5</accession>
<evidence type="ECO:0000256" key="5">
    <source>
        <dbReference type="ARBA" id="ARBA00022502"/>
    </source>
</evidence>
<keyword evidence="5 9" id="KW-0337">GPI-anchor biosynthesis</keyword>